<name>A0A7H0YF19_9BACL</name>
<protein>
    <submittedName>
        <fullName evidence="1">Uncharacterized protein</fullName>
    </submittedName>
</protein>
<gene>
    <name evidence="1" type="ORF">IAQ67_12105</name>
</gene>
<proteinExistence type="predicted"/>
<reference evidence="1 2" key="1">
    <citation type="submission" date="2020-09" db="EMBL/GenBank/DDBJ databases">
        <title>Characterization of Paenibacillus peoriae strain ZF390 with broad-spectrum antimicrobial activity as a potential biocontrol agent.</title>
        <authorList>
            <person name="Li L."/>
            <person name="Zhao Y."/>
            <person name="Li B."/>
            <person name="Xie X."/>
        </authorList>
    </citation>
    <scope>NUCLEOTIDE SEQUENCE [LARGE SCALE GENOMIC DNA]</scope>
    <source>
        <strain evidence="1 2">ZF390</strain>
    </source>
</reference>
<organism evidence="1 2">
    <name type="scientific">Paenibacillus peoriae</name>
    <dbReference type="NCBI Taxonomy" id="59893"/>
    <lineage>
        <taxon>Bacteria</taxon>
        <taxon>Bacillati</taxon>
        <taxon>Bacillota</taxon>
        <taxon>Bacilli</taxon>
        <taxon>Bacillales</taxon>
        <taxon>Paenibacillaceae</taxon>
        <taxon>Paenibacillus</taxon>
    </lineage>
</organism>
<evidence type="ECO:0000313" key="2">
    <source>
        <dbReference type="Proteomes" id="UP000516384"/>
    </source>
</evidence>
<evidence type="ECO:0000313" key="1">
    <source>
        <dbReference type="EMBL" id="QNR69677.1"/>
    </source>
</evidence>
<sequence length="49" mass="5624">MTEEVDNYPLTIPFQLSINNYVIKSHTNGNDKRKLEGQFAADLEESHES</sequence>
<dbReference type="Proteomes" id="UP000516384">
    <property type="component" value="Chromosome"/>
</dbReference>
<dbReference type="AlphaFoldDB" id="A0A7H0YF19"/>
<accession>A0A7H0YF19</accession>
<dbReference type="EMBL" id="CP061172">
    <property type="protein sequence ID" value="QNR69677.1"/>
    <property type="molecule type" value="Genomic_DNA"/>
</dbReference>